<organism evidence="3 4">
    <name type="scientific">Symbiodinium microadriaticum</name>
    <name type="common">Dinoflagellate</name>
    <name type="synonym">Zooxanthella microadriatica</name>
    <dbReference type="NCBI Taxonomy" id="2951"/>
    <lineage>
        <taxon>Eukaryota</taxon>
        <taxon>Sar</taxon>
        <taxon>Alveolata</taxon>
        <taxon>Dinophyceae</taxon>
        <taxon>Suessiales</taxon>
        <taxon>Symbiodiniaceae</taxon>
        <taxon>Symbiodinium</taxon>
    </lineage>
</organism>
<dbReference type="EMBL" id="LSRX01000998">
    <property type="protein sequence ID" value="OLP85060.1"/>
    <property type="molecule type" value="Genomic_DNA"/>
</dbReference>
<dbReference type="OrthoDB" id="539213at2759"/>
<protein>
    <submittedName>
        <fullName evidence="3">Ankyrin-1</fullName>
    </submittedName>
</protein>
<dbReference type="Pfam" id="PF12796">
    <property type="entry name" value="Ank_2"/>
    <property type="match status" value="3"/>
</dbReference>
<name>A0A1Q9CQ74_SYMMI</name>
<accession>A0A1Q9CQ74</accession>
<dbReference type="PROSITE" id="PS50088">
    <property type="entry name" value="ANK_REPEAT"/>
    <property type="match status" value="6"/>
</dbReference>
<dbReference type="Pfam" id="PF13637">
    <property type="entry name" value="Ank_4"/>
    <property type="match status" value="1"/>
</dbReference>
<dbReference type="SUPFAM" id="SSF48403">
    <property type="entry name" value="Ankyrin repeat"/>
    <property type="match status" value="1"/>
</dbReference>
<evidence type="ECO:0000256" key="2">
    <source>
        <dbReference type="ARBA" id="ARBA00023043"/>
    </source>
</evidence>
<dbReference type="PROSITE" id="PS50297">
    <property type="entry name" value="ANK_REP_REGION"/>
    <property type="match status" value="6"/>
</dbReference>
<proteinExistence type="predicted"/>
<evidence type="ECO:0000313" key="4">
    <source>
        <dbReference type="Proteomes" id="UP000186817"/>
    </source>
</evidence>
<dbReference type="PANTHER" id="PTHR24198">
    <property type="entry name" value="ANKYRIN REPEAT AND PROTEIN KINASE DOMAIN-CONTAINING PROTEIN"/>
    <property type="match status" value="1"/>
</dbReference>
<dbReference type="InterPro" id="IPR036770">
    <property type="entry name" value="Ankyrin_rpt-contain_sf"/>
</dbReference>
<comment type="caution">
    <text evidence="3">The sequence shown here is derived from an EMBL/GenBank/DDBJ whole genome shotgun (WGS) entry which is preliminary data.</text>
</comment>
<dbReference type="InterPro" id="IPR002110">
    <property type="entry name" value="Ankyrin_rpt"/>
</dbReference>
<dbReference type="Proteomes" id="UP000186817">
    <property type="component" value="Unassembled WGS sequence"/>
</dbReference>
<sequence>MLLHVQDTVQRSSRFCSDPPNGSAPATSVVQMEGMESTCICVGNPGVGQSTLVGALIGSSAQKLRDSAEEPHDTCRGDLFLIDVDVYFGGVCISSFQISWQKIVTMCRYFMECKDWRRACAFRVRPERHFSPRWPYGRELEVEDAPGVHRLQDELDEINGFLSRSQKQEKMAEMLQHLEAGCDPDCILLYHYTPTDSAKSILKQGFVTSHCQTNVSGIYLTRLSPADADWAAVQWEEGMLLKVFGRGCGQVAAWSDFAVVIVELPKMMLLQCGENTWFCPQPKDICCYDHRLQRHIKGVATLTRWVSLRWCLTGERFHAITEHVACDRPDFVDWLRNHLHEKFGLSYYTTKLMVDFPGSEGPGMQRACLTSGTWAELQRPSQVYVYQAVPHDFPEYRDLLHSSETSKLESALFAGQDPNSTNERGQTAAWRASRNGDLEKLRCLHKANADFDKTDNRGASPLFAASDKGDVVVVRFLLDCGAHVNLQGGPGDGTNAVVAFASPLYAGCQNCNEEIVQILLDARANVNERTADGATALMVAAQNGHEKVCSRVLAACETTVNLEDPTGLTALYFAAQNGHAGIVGMLLKTGASTEVRSHDGATPLFKAAQNGRQKAVAVLLQHRADVFAAAHDGTTPLILAAHNGHVDVVDVLVPEIINRAGVKGLDIGMQSSGATATFVAAQAGKDRVVRRLAFFGSDLQKSLASGACPIHIAAQLGHLTVLKELLDAKADVEARGPDGVTALYLASKNDHLESAEHLLEQGADPDACLDSGHQQREEALNQAAPELQVLGSETETG</sequence>
<dbReference type="PANTHER" id="PTHR24198:SF165">
    <property type="entry name" value="ANKYRIN REPEAT-CONTAINING PROTEIN-RELATED"/>
    <property type="match status" value="1"/>
</dbReference>
<dbReference type="AlphaFoldDB" id="A0A1Q9CQ74"/>
<evidence type="ECO:0000256" key="1">
    <source>
        <dbReference type="ARBA" id="ARBA00022737"/>
    </source>
</evidence>
<dbReference type="Gene3D" id="1.25.40.20">
    <property type="entry name" value="Ankyrin repeat-containing domain"/>
    <property type="match status" value="3"/>
</dbReference>
<reference evidence="3 4" key="1">
    <citation type="submission" date="2016-02" db="EMBL/GenBank/DDBJ databases">
        <title>Genome analysis of coral dinoflagellate symbionts highlights evolutionary adaptations to a symbiotic lifestyle.</title>
        <authorList>
            <person name="Aranda M."/>
            <person name="Li Y."/>
            <person name="Liew Y.J."/>
            <person name="Baumgarten S."/>
            <person name="Simakov O."/>
            <person name="Wilson M."/>
            <person name="Piel J."/>
            <person name="Ashoor H."/>
            <person name="Bougouffa S."/>
            <person name="Bajic V.B."/>
            <person name="Ryu T."/>
            <person name="Ravasi T."/>
            <person name="Bayer T."/>
            <person name="Micklem G."/>
            <person name="Kim H."/>
            <person name="Bhak J."/>
            <person name="Lajeunesse T.C."/>
            <person name="Voolstra C.R."/>
        </authorList>
    </citation>
    <scope>NUCLEOTIDE SEQUENCE [LARGE SCALE GENOMIC DNA]</scope>
    <source>
        <strain evidence="3 4">CCMP2467</strain>
    </source>
</reference>
<keyword evidence="4" id="KW-1185">Reference proteome</keyword>
<keyword evidence="1" id="KW-0677">Repeat</keyword>
<evidence type="ECO:0000313" key="3">
    <source>
        <dbReference type="EMBL" id="OLP85060.1"/>
    </source>
</evidence>
<keyword evidence="2" id="KW-0040">ANK repeat</keyword>
<dbReference type="SMART" id="SM00248">
    <property type="entry name" value="ANK"/>
    <property type="match status" value="10"/>
</dbReference>
<gene>
    <name evidence="3" type="primary">ANK1</name>
    <name evidence="3" type="ORF">AK812_SmicGene34012</name>
</gene>